<accession>A0A0S4TXK2</accession>
<evidence type="ECO:0000313" key="1">
    <source>
        <dbReference type="EMBL" id="CUV14712.1"/>
    </source>
</evidence>
<dbReference type="AlphaFoldDB" id="A0A0S4TXK2"/>
<reference evidence="1" key="1">
    <citation type="submission" date="2015-10" db="EMBL/GenBank/DDBJ databases">
        <authorList>
            <person name="Gilbert D.G."/>
        </authorList>
    </citation>
    <scope>NUCLEOTIDE SEQUENCE</scope>
    <source>
        <strain evidence="1">Phyl III-seqv23</strain>
    </source>
</reference>
<name>A0A0S4TXK2_RALSL</name>
<protein>
    <submittedName>
        <fullName evidence="1">Uncharacterized protein</fullName>
    </submittedName>
</protein>
<sequence length="98" mass="10619">MRSPLVTSEECLYNFIFRRAAIRCSNDGGCSSVGRVPDCDSGRRGFESHQPPQGFLKKQRLRQALFSFLGPPAAACYLSNPANGAIVPGWPSCIRAAS</sequence>
<dbReference type="AntiFam" id="ANF00013">
    <property type="entry name" value="tRNA translation"/>
</dbReference>
<organism evidence="1">
    <name type="scientific">Ralstonia solanacearum</name>
    <name type="common">Pseudomonas solanacearum</name>
    <dbReference type="NCBI Taxonomy" id="305"/>
    <lineage>
        <taxon>Bacteria</taxon>
        <taxon>Pseudomonadati</taxon>
        <taxon>Pseudomonadota</taxon>
        <taxon>Betaproteobacteria</taxon>
        <taxon>Burkholderiales</taxon>
        <taxon>Burkholderiaceae</taxon>
        <taxon>Ralstonia</taxon>
        <taxon>Ralstonia solanacearum species complex</taxon>
    </lineage>
</organism>
<proteinExistence type="predicted"/>
<gene>
    <name evidence="1" type="ORF">RUN39_v1_930009</name>
</gene>
<dbReference type="EMBL" id="LN899819">
    <property type="protein sequence ID" value="CUV14712.1"/>
    <property type="molecule type" value="Genomic_DNA"/>
</dbReference>